<name>A0A8J6NPL2_9CHLR</name>
<evidence type="ECO:0000256" key="3">
    <source>
        <dbReference type="ARBA" id="ARBA00022989"/>
    </source>
</evidence>
<evidence type="ECO:0000256" key="4">
    <source>
        <dbReference type="ARBA" id="ARBA00023136"/>
    </source>
</evidence>
<protein>
    <submittedName>
        <fullName evidence="7">MFS transporter</fullName>
    </submittedName>
</protein>
<dbReference type="PANTHER" id="PTHR11360">
    <property type="entry name" value="MONOCARBOXYLATE TRANSPORTER"/>
    <property type="match status" value="1"/>
</dbReference>
<organism evidence="7 8">
    <name type="scientific">Candidatus Desulfolinea nitratireducens</name>
    <dbReference type="NCBI Taxonomy" id="2841698"/>
    <lineage>
        <taxon>Bacteria</taxon>
        <taxon>Bacillati</taxon>
        <taxon>Chloroflexota</taxon>
        <taxon>Anaerolineae</taxon>
        <taxon>Anaerolineales</taxon>
        <taxon>Anaerolineales incertae sedis</taxon>
        <taxon>Candidatus Desulfolinea</taxon>
    </lineage>
</organism>
<evidence type="ECO:0000313" key="7">
    <source>
        <dbReference type="EMBL" id="MBC8336888.1"/>
    </source>
</evidence>
<feature type="transmembrane region" description="Helical" evidence="5">
    <location>
        <begin position="111"/>
        <end position="131"/>
    </location>
</feature>
<feature type="transmembrane region" description="Helical" evidence="5">
    <location>
        <begin position="304"/>
        <end position="323"/>
    </location>
</feature>
<dbReference type="InterPro" id="IPR050327">
    <property type="entry name" value="Proton-linked_MCT"/>
</dbReference>
<feature type="transmembrane region" description="Helical" evidence="5">
    <location>
        <begin position="367"/>
        <end position="386"/>
    </location>
</feature>
<evidence type="ECO:0000256" key="2">
    <source>
        <dbReference type="ARBA" id="ARBA00022692"/>
    </source>
</evidence>
<feature type="transmembrane region" description="Helical" evidence="5">
    <location>
        <begin position="178"/>
        <end position="197"/>
    </location>
</feature>
<feature type="transmembrane region" description="Helical" evidence="5">
    <location>
        <begin position="329"/>
        <end position="355"/>
    </location>
</feature>
<dbReference type="PANTHER" id="PTHR11360:SF308">
    <property type="entry name" value="BLL3089 PROTEIN"/>
    <property type="match status" value="1"/>
</dbReference>
<feature type="transmembrane region" description="Helical" evidence="5">
    <location>
        <begin position="274"/>
        <end position="297"/>
    </location>
</feature>
<dbReference type="GO" id="GO:0022857">
    <property type="term" value="F:transmembrane transporter activity"/>
    <property type="evidence" value="ECO:0007669"/>
    <property type="project" value="InterPro"/>
</dbReference>
<dbReference type="InterPro" id="IPR011701">
    <property type="entry name" value="MFS"/>
</dbReference>
<feature type="transmembrane region" description="Helical" evidence="5">
    <location>
        <begin position="88"/>
        <end position="105"/>
    </location>
</feature>
<sequence length="423" mass="45962">MRPKINTWLAKRTNVFYGWIILPISTLAAFFTSPGQTYMVSVFNPSLRETLNLSLTQLTGAYMFGTVLASLPQTFIGQMADRIGIRKALFIIASLFSLACVFISQANSLPILFLSFFFLRMLGQGALELLSVNMLPMWFRDKLGSVSGIKNVVVNLMISVVPVSILALIGVVGWRRTYMIAGASVFLILIPIVYFFYINRPEEIGQTIDGNGSSNGLQPVNSKIPENEFNLKEAMRTRAYWILTLSWFAWAAIATAITFNLLPIFTAKGLTEGQAAASFTILMVVSAVFQIVGGVIADRVELRWMAFGALGLYALAIGALISVPVTSVILVYTLILGFAQGLWGGLGNTVWVRYFGREHLGKIRGSVWTAAVAGSSIGPFLMGISFDLSGDFFISLAGFAVVLFGLAIAGLWATPPERSGAKA</sequence>
<accession>A0A8J6NPL2</accession>
<dbReference type="Proteomes" id="UP000614469">
    <property type="component" value="Unassembled WGS sequence"/>
</dbReference>
<dbReference type="InterPro" id="IPR036259">
    <property type="entry name" value="MFS_trans_sf"/>
</dbReference>
<keyword evidence="2 5" id="KW-0812">Transmembrane</keyword>
<keyword evidence="3 5" id="KW-1133">Transmembrane helix</keyword>
<dbReference type="Gene3D" id="1.20.1250.20">
    <property type="entry name" value="MFS general substrate transporter like domains"/>
    <property type="match status" value="2"/>
</dbReference>
<dbReference type="PROSITE" id="PS50850">
    <property type="entry name" value="MFS"/>
    <property type="match status" value="1"/>
</dbReference>
<dbReference type="InterPro" id="IPR020846">
    <property type="entry name" value="MFS_dom"/>
</dbReference>
<comment type="subcellular location">
    <subcellularLocation>
        <location evidence="1">Cell membrane</location>
        <topology evidence="1">Multi-pass membrane protein</topology>
    </subcellularLocation>
</comment>
<feature type="transmembrane region" description="Helical" evidence="5">
    <location>
        <begin position="55"/>
        <end position="76"/>
    </location>
</feature>
<evidence type="ECO:0000259" key="6">
    <source>
        <dbReference type="PROSITE" id="PS50850"/>
    </source>
</evidence>
<evidence type="ECO:0000256" key="1">
    <source>
        <dbReference type="ARBA" id="ARBA00004651"/>
    </source>
</evidence>
<feature type="transmembrane region" description="Helical" evidence="5">
    <location>
        <begin position="152"/>
        <end position="172"/>
    </location>
</feature>
<dbReference type="AlphaFoldDB" id="A0A8J6NPL2"/>
<evidence type="ECO:0000256" key="5">
    <source>
        <dbReference type="SAM" id="Phobius"/>
    </source>
</evidence>
<dbReference type="GO" id="GO:0005886">
    <property type="term" value="C:plasma membrane"/>
    <property type="evidence" value="ECO:0007669"/>
    <property type="project" value="UniProtKB-SubCell"/>
</dbReference>
<feature type="transmembrane region" description="Helical" evidence="5">
    <location>
        <begin position="239"/>
        <end position="262"/>
    </location>
</feature>
<reference evidence="7 8" key="1">
    <citation type="submission" date="2020-08" db="EMBL/GenBank/DDBJ databases">
        <title>Bridging the membrane lipid divide: bacteria of the FCB group superphylum have the potential to synthesize archaeal ether lipids.</title>
        <authorList>
            <person name="Villanueva L."/>
            <person name="Von Meijenfeldt F.A.B."/>
            <person name="Westbye A.B."/>
            <person name="Yadav S."/>
            <person name="Hopmans E.C."/>
            <person name="Dutilh B.E."/>
            <person name="Sinninghe Damste J.S."/>
        </authorList>
    </citation>
    <scope>NUCLEOTIDE SEQUENCE [LARGE SCALE GENOMIC DNA]</scope>
    <source>
        <strain evidence="7">NIOZ-UU36</strain>
    </source>
</reference>
<feature type="transmembrane region" description="Helical" evidence="5">
    <location>
        <begin position="392"/>
        <end position="413"/>
    </location>
</feature>
<comment type="caution">
    <text evidence="7">The sequence shown here is derived from an EMBL/GenBank/DDBJ whole genome shotgun (WGS) entry which is preliminary data.</text>
</comment>
<feature type="transmembrane region" description="Helical" evidence="5">
    <location>
        <begin position="16"/>
        <end position="35"/>
    </location>
</feature>
<dbReference type="EMBL" id="JACNJN010000207">
    <property type="protein sequence ID" value="MBC8336888.1"/>
    <property type="molecule type" value="Genomic_DNA"/>
</dbReference>
<dbReference type="SUPFAM" id="SSF103473">
    <property type="entry name" value="MFS general substrate transporter"/>
    <property type="match status" value="1"/>
</dbReference>
<evidence type="ECO:0000313" key="8">
    <source>
        <dbReference type="Proteomes" id="UP000614469"/>
    </source>
</evidence>
<proteinExistence type="predicted"/>
<dbReference type="Pfam" id="PF07690">
    <property type="entry name" value="MFS_1"/>
    <property type="match status" value="1"/>
</dbReference>
<keyword evidence="4 5" id="KW-0472">Membrane</keyword>
<gene>
    <name evidence="7" type="ORF">H8E29_16650</name>
</gene>
<feature type="domain" description="Major facilitator superfamily (MFS) profile" evidence="6">
    <location>
        <begin position="21"/>
        <end position="415"/>
    </location>
</feature>